<reference evidence="1 2" key="1">
    <citation type="submission" date="2021-12" db="EMBL/GenBank/DDBJ databases">
        <title>Genome sequencing of bacteria with rrn-lacking chromosome and rrn-plasmid.</title>
        <authorList>
            <person name="Anda M."/>
            <person name="Iwasaki W."/>
        </authorList>
    </citation>
    <scope>NUCLEOTIDE SEQUENCE [LARGE SCALE GENOMIC DNA]</scope>
    <source>
        <strain evidence="1 2">NBRC 15940</strain>
    </source>
</reference>
<protein>
    <submittedName>
        <fullName evidence="1">Uncharacterized protein</fullName>
    </submittedName>
</protein>
<sequence>MTTTTKDIMVSAAAFAGAMLGYYYAKQQNKEVVPYLLTGQLAGLASAKIILSNYSK</sequence>
<dbReference type="Proteomes" id="UP001310022">
    <property type="component" value="Unassembled WGS sequence"/>
</dbReference>
<dbReference type="AlphaFoldDB" id="A0AAN4W5G6"/>
<dbReference type="EMBL" id="BQKE01000008">
    <property type="protein sequence ID" value="GJM64905.1"/>
    <property type="molecule type" value="Genomic_DNA"/>
</dbReference>
<proteinExistence type="predicted"/>
<organism evidence="1 2">
    <name type="scientific">Persicobacter diffluens</name>
    <dbReference type="NCBI Taxonomy" id="981"/>
    <lineage>
        <taxon>Bacteria</taxon>
        <taxon>Pseudomonadati</taxon>
        <taxon>Bacteroidota</taxon>
        <taxon>Cytophagia</taxon>
        <taxon>Cytophagales</taxon>
        <taxon>Persicobacteraceae</taxon>
        <taxon>Persicobacter</taxon>
    </lineage>
</organism>
<evidence type="ECO:0000313" key="1">
    <source>
        <dbReference type="EMBL" id="GJM64905.1"/>
    </source>
</evidence>
<dbReference type="RefSeq" id="WP_338239956.1">
    <property type="nucleotide sequence ID" value="NZ_BQKE01000008.1"/>
</dbReference>
<keyword evidence="2" id="KW-1185">Reference proteome</keyword>
<gene>
    <name evidence="1" type="ORF">PEDI_54570</name>
</gene>
<comment type="caution">
    <text evidence="1">The sequence shown here is derived from an EMBL/GenBank/DDBJ whole genome shotgun (WGS) entry which is preliminary data.</text>
</comment>
<name>A0AAN4W5G6_9BACT</name>
<evidence type="ECO:0000313" key="2">
    <source>
        <dbReference type="Proteomes" id="UP001310022"/>
    </source>
</evidence>
<accession>A0AAN4W5G6</accession>